<comment type="caution">
    <text evidence="2">The sequence shown here is derived from an EMBL/GenBank/DDBJ whole genome shotgun (WGS) entry which is preliminary data.</text>
</comment>
<proteinExistence type="predicted"/>
<reference evidence="2" key="1">
    <citation type="submission" date="2023-03" db="EMBL/GenBank/DDBJ databases">
        <title>Massive genome expansion in bonnet fungi (Mycena s.s.) driven by repeated elements and novel gene families across ecological guilds.</title>
        <authorList>
            <consortium name="Lawrence Berkeley National Laboratory"/>
            <person name="Harder C.B."/>
            <person name="Miyauchi S."/>
            <person name="Viragh M."/>
            <person name="Kuo A."/>
            <person name="Thoen E."/>
            <person name="Andreopoulos B."/>
            <person name="Lu D."/>
            <person name="Skrede I."/>
            <person name="Drula E."/>
            <person name="Henrissat B."/>
            <person name="Morin E."/>
            <person name="Kohler A."/>
            <person name="Barry K."/>
            <person name="LaButti K."/>
            <person name="Morin E."/>
            <person name="Salamov A."/>
            <person name="Lipzen A."/>
            <person name="Mereny Z."/>
            <person name="Hegedus B."/>
            <person name="Baldrian P."/>
            <person name="Stursova M."/>
            <person name="Weitz H."/>
            <person name="Taylor A."/>
            <person name="Grigoriev I.V."/>
            <person name="Nagy L.G."/>
            <person name="Martin F."/>
            <person name="Kauserud H."/>
        </authorList>
    </citation>
    <scope>NUCLEOTIDE SEQUENCE</scope>
    <source>
        <strain evidence="2">CBHHK067</strain>
    </source>
</reference>
<dbReference type="Proteomes" id="UP001221757">
    <property type="component" value="Unassembled WGS sequence"/>
</dbReference>
<evidence type="ECO:0000313" key="2">
    <source>
        <dbReference type="EMBL" id="KAJ7668048.1"/>
    </source>
</evidence>
<protein>
    <submittedName>
        <fullName evidence="2">Uncharacterized protein</fullName>
    </submittedName>
</protein>
<feature type="compositionally biased region" description="Polar residues" evidence="1">
    <location>
        <begin position="70"/>
        <end position="79"/>
    </location>
</feature>
<feature type="region of interest" description="Disordered" evidence="1">
    <location>
        <begin position="68"/>
        <end position="94"/>
    </location>
</feature>
<sequence length="153" mass="17821">MSRDNPGRRSEMIHEGRDESGLLNEDLLLRSQYGQWGGPEGTDVAVDGDHTRREPLWLPTRWNDPLLQHALSTPNTPQTAPHRPGWTSTALTPPRRRHSALPHQLLDWTEVPGVAWRALVLFWATDRWTVMIARDREKYYSFLRPGPHNWYRI</sequence>
<organism evidence="2 3">
    <name type="scientific">Mycena rosella</name>
    <name type="common">Pink bonnet</name>
    <name type="synonym">Agaricus rosellus</name>
    <dbReference type="NCBI Taxonomy" id="1033263"/>
    <lineage>
        <taxon>Eukaryota</taxon>
        <taxon>Fungi</taxon>
        <taxon>Dikarya</taxon>
        <taxon>Basidiomycota</taxon>
        <taxon>Agaricomycotina</taxon>
        <taxon>Agaricomycetes</taxon>
        <taxon>Agaricomycetidae</taxon>
        <taxon>Agaricales</taxon>
        <taxon>Marasmiineae</taxon>
        <taxon>Mycenaceae</taxon>
        <taxon>Mycena</taxon>
    </lineage>
</organism>
<name>A0AAD7CY66_MYCRO</name>
<evidence type="ECO:0000313" key="3">
    <source>
        <dbReference type="Proteomes" id="UP001221757"/>
    </source>
</evidence>
<dbReference type="AlphaFoldDB" id="A0AAD7CY66"/>
<accession>A0AAD7CY66</accession>
<gene>
    <name evidence="2" type="ORF">B0H17DRAFT_1142697</name>
</gene>
<evidence type="ECO:0000256" key="1">
    <source>
        <dbReference type="SAM" id="MobiDB-lite"/>
    </source>
</evidence>
<dbReference type="EMBL" id="JARKIE010000199">
    <property type="protein sequence ID" value="KAJ7668048.1"/>
    <property type="molecule type" value="Genomic_DNA"/>
</dbReference>
<keyword evidence="3" id="KW-1185">Reference proteome</keyword>